<name>A0A0F9KWE7_9ZZZZ</name>
<gene>
    <name evidence="1" type="ORF">LCGC14_1584860</name>
</gene>
<accession>A0A0F9KWE7</accession>
<sequence>MSAYRSHLIRCGKQQRFPLSEQEFVDTLEEAYAYHKMLWTFIKGKKATNGILTISVTKQERRLLDKVDQLDRKLGY</sequence>
<dbReference type="EMBL" id="LAZR01012511">
    <property type="protein sequence ID" value="KKM26438.1"/>
    <property type="molecule type" value="Genomic_DNA"/>
</dbReference>
<proteinExistence type="predicted"/>
<dbReference type="AlphaFoldDB" id="A0A0F9KWE7"/>
<evidence type="ECO:0000313" key="1">
    <source>
        <dbReference type="EMBL" id="KKM26438.1"/>
    </source>
</evidence>
<protein>
    <submittedName>
        <fullName evidence="1">Uncharacterized protein</fullName>
    </submittedName>
</protein>
<reference evidence="1" key="1">
    <citation type="journal article" date="2015" name="Nature">
        <title>Complex archaea that bridge the gap between prokaryotes and eukaryotes.</title>
        <authorList>
            <person name="Spang A."/>
            <person name="Saw J.H."/>
            <person name="Jorgensen S.L."/>
            <person name="Zaremba-Niedzwiedzka K."/>
            <person name="Martijn J."/>
            <person name="Lind A.E."/>
            <person name="van Eijk R."/>
            <person name="Schleper C."/>
            <person name="Guy L."/>
            <person name="Ettema T.J."/>
        </authorList>
    </citation>
    <scope>NUCLEOTIDE SEQUENCE</scope>
</reference>
<organism evidence="1">
    <name type="scientific">marine sediment metagenome</name>
    <dbReference type="NCBI Taxonomy" id="412755"/>
    <lineage>
        <taxon>unclassified sequences</taxon>
        <taxon>metagenomes</taxon>
        <taxon>ecological metagenomes</taxon>
    </lineage>
</organism>
<comment type="caution">
    <text evidence="1">The sequence shown here is derived from an EMBL/GenBank/DDBJ whole genome shotgun (WGS) entry which is preliminary data.</text>
</comment>